<feature type="transmembrane region" description="Helical" evidence="1">
    <location>
        <begin position="30"/>
        <end position="48"/>
    </location>
</feature>
<reference evidence="3" key="1">
    <citation type="submission" date="2019-04" db="EMBL/GenBank/DDBJ databases">
        <title>Friends and foes A comparative genomics studyof 23 Aspergillus species from section Flavi.</title>
        <authorList>
            <consortium name="DOE Joint Genome Institute"/>
            <person name="Kjaerbolling I."/>
            <person name="Vesth T."/>
            <person name="Frisvad J.C."/>
            <person name="Nybo J.L."/>
            <person name="Theobald S."/>
            <person name="Kildgaard S."/>
            <person name="Isbrandt T."/>
            <person name="Kuo A."/>
            <person name="Sato A."/>
            <person name="Lyhne E.K."/>
            <person name="Kogle M.E."/>
            <person name="Wiebenga A."/>
            <person name="Kun R.S."/>
            <person name="Lubbers R.J."/>
            <person name="Makela M.R."/>
            <person name="Barry K."/>
            <person name="Chovatia M."/>
            <person name="Clum A."/>
            <person name="Daum C."/>
            <person name="Haridas S."/>
            <person name="He G."/>
            <person name="LaButti K."/>
            <person name="Lipzen A."/>
            <person name="Mondo S."/>
            <person name="Riley R."/>
            <person name="Salamov A."/>
            <person name="Simmons B.A."/>
            <person name="Magnuson J.K."/>
            <person name="Henrissat B."/>
            <person name="Mortensen U.H."/>
            <person name="Larsen T.O."/>
            <person name="Devries R.P."/>
            <person name="Grigoriev I.V."/>
            <person name="Machida M."/>
            <person name="Baker S.E."/>
            <person name="Andersen M.R."/>
        </authorList>
    </citation>
    <scope>NUCLEOTIDE SEQUENCE [LARGE SCALE GENOMIC DNA]</scope>
    <source>
        <strain evidence="3">CBS 130015</strain>
    </source>
</reference>
<evidence type="ECO:0000313" key="3">
    <source>
        <dbReference type="Proteomes" id="UP000325433"/>
    </source>
</evidence>
<dbReference type="EMBL" id="ML738297">
    <property type="protein sequence ID" value="KAE8318488.1"/>
    <property type="molecule type" value="Genomic_DNA"/>
</dbReference>
<name>A0A5N6WD97_9EURO</name>
<protein>
    <submittedName>
        <fullName evidence="2">Uncharacterized protein</fullName>
    </submittedName>
</protein>
<proteinExistence type="predicted"/>
<evidence type="ECO:0000313" key="2">
    <source>
        <dbReference type="EMBL" id="KAE8318488.1"/>
    </source>
</evidence>
<dbReference type="AlphaFoldDB" id="A0A5N6WD97"/>
<keyword evidence="3" id="KW-1185">Reference proteome</keyword>
<evidence type="ECO:0000256" key="1">
    <source>
        <dbReference type="SAM" id="Phobius"/>
    </source>
</evidence>
<dbReference type="Proteomes" id="UP000325433">
    <property type="component" value="Unassembled WGS sequence"/>
</dbReference>
<organism evidence="2 3">
    <name type="scientific">Aspergillus transmontanensis</name>
    <dbReference type="NCBI Taxonomy" id="1034304"/>
    <lineage>
        <taxon>Eukaryota</taxon>
        <taxon>Fungi</taxon>
        <taxon>Dikarya</taxon>
        <taxon>Ascomycota</taxon>
        <taxon>Pezizomycotina</taxon>
        <taxon>Eurotiomycetes</taxon>
        <taxon>Eurotiomycetidae</taxon>
        <taxon>Eurotiales</taxon>
        <taxon>Aspergillaceae</taxon>
        <taxon>Aspergillus</taxon>
        <taxon>Aspergillus subgen. Circumdati</taxon>
    </lineage>
</organism>
<accession>A0A5N6WD97</accession>
<sequence length="82" mass="9781">MGYHWPRRNLSYWQKLPKEPICQARLIHRATKFFSLLTLFHFFFLAWIDKLCTFQTVLQGRVGEQSMVHDPSPLAIIVMIFN</sequence>
<gene>
    <name evidence="2" type="ORF">BDV41DRAFT_522865</name>
</gene>
<keyword evidence="1" id="KW-0472">Membrane</keyword>
<keyword evidence="1" id="KW-0812">Transmembrane</keyword>
<keyword evidence="1" id="KW-1133">Transmembrane helix</keyword>